<keyword evidence="4" id="KW-1185">Reference proteome</keyword>
<dbReference type="RefSeq" id="XP_040773607.1">
    <property type="nucleotide sequence ID" value="XM_040925554.1"/>
</dbReference>
<feature type="transmembrane region" description="Helical" evidence="1">
    <location>
        <begin position="214"/>
        <end position="239"/>
    </location>
</feature>
<dbReference type="Proteomes" id="UP000803844">
    <property type="component" value="Unassembled WGS sequence"/>
</dbReference>
<gene>
    <name evidence="3" type="ORF">M406DRAFT_72612</name>
</gene>
<organism evidence="3 4">
    <name type="scientific">Cryphonectria parasitica (strain ATCC 38755 / EP155)</name>
    <dbReference type="NCBI Taxonomy" id="660469"/>
    <lineage>
        <taxon>Eukaryota</taxon>
        <taxon>Fungi</taxon>
        <taxon>Dikarya</taxon>
        <taxon>Ascomycota</taxon>
        <taxon>Pezizomycotina</taxon>
        <taxon>Sordariomycetes</taxon>
        <taxon>Sordariomycetidae</taxon>
        <taxon>Diaporthales</taxon>
        <taxon>Cryphonectriaceae</taxon>
        <taxon>Cryphonectria-Endothia species complex</taxon>
        <taxon>Cryphonectria</taxon>
    </lineage>
</organism>
<feature type="signal peptide" evidence="2">
    <location>
        <begin position="1"/>
        <end position="34"/>
    </location>
</feature>
<keyword evidence="1" id="KW-1133">Transmembrane helix</keyword>
<accession>A0A9P4XX57</accession>
<dbReference type="GeneID" id="63842683"/>
<sequence length="290" mass="29686">MRPRSLSLAPASLLVSLFLLLLLLLLFGPAGVRAACYNLDGSDATDSSYQPCNASAEVSACCANNKGASSDICMSSGLCYAQMEGYRGLIYMNGCTDKTGLSSDCPHICPDATSNWDGGSSVQAWNVLQCGKGVYCCRPDTDMTTNCCSNSSAVITTDIGTLLLATATATVGSGTAASTVTITAVAGGAAATTSSSSTNGTSEVANCPADKTAVVGGAVGGALGAALIASLGALVFLLLRRKRASAPYVQQEYSTNRAPVYMADPSKPPYSGELYVQPTELPVSQRTEMM</sequence>
<keyword evidence="1" id="KW-0472">Membrane</keyword>
<comment type="caution">
    <text evidence="3">The sequence shown here is derived from an EMBL/GenBank/DDBJ whole genome shotgun (WGS) entry which is preliminary data.</text>
</comment>
<evidence type="ECO:0000256" key="1">
    <source>
        <dbReference type="SAM" id="Phobius"/>
    </source>
</evidence>
<dbReference type="EMBL" id="MU032350">
    <property type="protein sequence ID" value="KAF3762628.1"/>
    <property type="molecule type" value="Genomic_DNA"/>
</dbReference>
<evidence type="ECO:0000256" key="2">
    <source>
        <dbReference type="SAM" id="SignalP"/>
    </source>
</evidence>
<protein>
    <recommendedName>
        <fullName evidence="5">Mid2 domain-containing protein</fullName>
    </recommendedName>
</protein>
<evidence type="ECO:0000313" key="4">
    <source>
        <dbReference type="Proteomes" id="UP000803844"/>
    </source>
</evidence>
<keyword evidence="1" id="KW-0812">Transmembrane</keyword>
<keyword evidence="2" id="KW-0732">Signal</keyword>
<proteinExistence type="predicted"/>
<evidence type="ECO:0000313" key="3">
    <source>
        <dbReference type="EMBL" id="KAF3762628.1"/>
    </source>
</evidence>
<name>A0A9P4XX57_CRYP1</name>
<dbReference type="AlphaFoldDB" id="A0A9P4XX57"/>
<reference evidence="3" key="1">
    <citation type="journal article" date="2020" name="Phytopathology">
        <title>Genome sequence of the chestnut blight fungus Cryphonectria parasitica EP155: A fundamental resource for an archetypical invasive plant pathogen.</title>
        <authorList>
            <person name="Crouch J.A."/>
            <person name="Dawe A."/>
            <person name="Aerts A."/>
            <person name="Barry K."/>
            <person name="Churchill A.C.L."/>
            <person name="Grimwood J."/>
            <person name="Hillman B."/>
            <person name="Milgroom M.G."/>
            <person name="Pangilinan J."/>
            <person name="Smith M."/>
            <person name="Salamov A."/>
            <person name="Schmutz J."/>
            <person name="Yadav J."/>
            <person name="Grigoriev I.V."/>
            <person name="Nuss D."/>
        </authorList>
    </citation>
    <scope>NUCLEOTIDE SEQUENCE</scope>
    <source>
        <strain evidence="3">EP155</strain>
    </source>
</reference>
<dbReference type="OrthoDB" id="5215637at2759"/>
<evidence type="ECO:0008006" key="5">
    <source>
        <dbReference type="Google" id="ProtNLM"/>
    </source>
</evidence>
<feature type="chain" id="PRO_5040210107" description="Mid2 domain-containing protein" evidence="2">
    <location>
        <begin position="35"/>
        <end position="290"/>
    </location>
</feature>